<dbReference type="Proteomes" id="UP000308121">
    <property type="component" value="Unassembled WGS sequence"/>
</dbReference>
<dbReference type="InterPro" id="IPR036277">
    <property type="entry name" value="SMC_hinge_sf"/>
</dbReference>
<dbReference type="GO" id="GO:0051276">
    <property type="term" value="P:chromosome organization"/>
    <property type="evidence" value="ECO:0007669"/>
    <property type="project" value="InterPro"/>
</dbReference>
<dbReference type="SUPFAM" id="SSF75553">
    <property type="entry name" value="Smc hinge domain"/>
    <property type="match status" value="1"/>
</dbReference>
<dbReference type="PANTHER" id="PTHR18937">
    <property type="entry name" value="STRUCTURAL MAINTENANCE OF CHROMOSOMES SMC FAMILY MEMBER"/>
    <property type="match status" value="1"/>
</dbReference>
<accession>A0A7Z8NN59</accession>
<reference evidence="3 4" key="1">
    <citation type="submission" date="2019-05" db="EMBL/GenBank/DDBJ databases">
        <title>Genome sequence of Cellulomonas hominis strain CS1.</title>
        <authorList>
            <person name="Belmont J."/>
            <person name="Maclea K.S."/>
        </authorList>
    </citation>
    <scope>NUCLEOTIDE SEQUENCE [LARGE SCALE GENOMIC DNA]</scope>
    <source>
        <strain evidence="3 4">CS1</strain>
    </source>
</reference>
<keyword evidence="1" id="KW-0175">Coiled coil</keyword>
<evidence type="ECO:0000313" key="3">
    <source>
        <dbReference type="EMBL" id="TKR21860.1"/>
    </source>
</evidence>
<feature type="coiled-coil region" evidence="1">
    <location>
        <begin position="89"/>
        <end position="123"/>
    </location>
</feature>
<feature type="non-terminal residue" evidence="3">
    <location>
        <position position="1"/>
    </location>
</feature>
<dbReference type="EMBL" id="SZYE01000343">
    <property type="protein sequence ID" value="TKR21860.1"/>
    <property type="molecule type" value="Genomic_DNA"/>
</dbReference>
<feature type="domain" description="SMC hinge" evidence="2">
    <location>
        <begin position="140"/>
        <end position="255"/>
    </location>
</feature>
<dbReference type="InterPro" id="IPR010935">
    <property type="entry name" value="SMC_hinge"/>
</dbReference>
<dbReference type="SMART" id="SM00968">
    <property type="entry name" value="SMC_hinge"/>
    <property type="match status" value="1"/>
</dbReference>
<evidence type="ECO:0000256" key="1">
    <source>
        <dbReference type="SAM" id="Coils"/>
    </source>
</evidence>
<proteinExistence type="predicted"/>
<dbReference type="Pfam" id="PF06470">
    <property type="entry name" value="SMC_hinge"/>
    <property type="match status" value="1"/>
</dbReference>
<evidence type="ECO:0000313" key="4">
    <source>
        <dbReference type="Proteomes" id="UP000308121"/>
    </source>
</evidence>
<feature type="coiled-coil region" evidence="1">
    <location>
        <begin position="314"/>
        <end position="397"/>
    </location>
</feature>
<feature type="non-terminal residue" evidence="3">
    <location>
        <position position="448"/>
    </location>
</feature>
<protein>
    <submittedName>
        <fullName evidence="3">Chromosome segregation protein SMC</fullName>
    </submittedName>
</protein>
<dbReference type="Gene3D" id="3.30.70.1620">
    <property type="match status" value="1"/>
</dbReference>
<evidence type="ECO:0000259" key="2">
    <source>
        <dbReference type="SMART" id="SM00968"/>
    </source>
</evidence>
<dbReference type="Gene3D" id="1.20.1060.20">
    <property type="match status" value="1"/>
</dbReference>
<dbReference type="GO" id="GO:0005694">
    <property type="term" value="C:chromosome"/>
    <property type="evidence" value="ECO:0007669"/>
    <property type="project" value="InterPro"/>
</dbReference>
<name>A0A7Z8NN59_9CELL</name>
<gene>
    <name evidence="3" type="ORF">FA014_19530</name>
</gene>
<sequence>AEKALATVLRGAADRREGLARLAGQVGARRSRLEATEAEIGRLRETLTAAERRGHEATVEFTALETRVAGVEEGEEDLDAAHEAAAEAVGTASARVAELTAQLTEADRERSALESRIETLELSLTRKDGAGALLAADDLAGVVGSVAALLGVAAGDEDAIVAALGASADAVAVDSVEAAVDAIRWLREQDAGRAGLVVAAGDAVDAGDADQGPAPAGSGWALDLVQAPPAVVPAVRRLLRGVVVVDDLVAARGVLRDRPDLVVATRAGDVLAAHRASGGSATAPSALHLQSALDDARQGAEAAAARAEQARFGLVGAREAEEEARAEYQRTLDELNESDAALAAVAEQLGHLGATARAARNEAERVQASLAAAEQTLAAGAAELAGLTERLAAAEAEPADTDAAIEERTGERDAVRLELSEAASEAQVAGALGALDALRAAGVPIALD</sequence>
<dbReference type="AlphaFoldDB" id="A0A7Z8NN59"/>
<comment type="caution">
    <text evidence="3">The sequence shown here is derived from an EMBL/GenBank/DDBJ whole genome shotgun (WGS) entry which is preliminary data.</text>
</comment>
<dbReference type="GO" id="GO:0005524">
    <property type="term" value="F:ATP binding"/>
    <property type="evidence" value="ECO:0007669"/>
    <property type="project" value="InterPro"/>
</dbReference>
<dbReference type="Gene3D" id="1.20.5.340">
    <property type="match status" value="1"/>
</dbReference>
<organism evidence="3 4">
    <name type="scientific">Cellulomonas hominis</name>
    <dbReference type="NCBI Taxonomy" id="156981"/>
    <lineage>
        <taxon>Bacteria</taxon>
        <taxon>Bacillati</taxon>
        <taxon>Actinomycetota</taxon>
        <taxon>Actinomycetes</taxon>
        <taxon>Micrococcales</taxon>
        <taxon>Cellulomonadaceae</taxon>
        <taxon>Cellulomonas</taxon>
    </lineage>
</organism>
<dbReference type="SUPFAM" id="SSF57997">
    <property type="entry name" value="Tropomyosin"/>
    <property type="match status" value="1"/>
</dbReference>